<dbReference type="AlphaFoldDB" id="A0AAD5NI90"/>
<protein>
    <submittedName>
        <fullName evidence="1">Uncharacterized protein</fullName>
    </submittedName>
</protein>
<name>A0AAD5NI90_ACENE</name>
<sequence>MEEFEDLEVSIVSLAKDPPPKIELKELPTTLKYVYLGANETYLLIVASGLKNEEEMTLIEELVTVEFAPTNGEPSACEPSPETALFWPVAAKFAPTEGGLVTVNRKFCCGFLSNKMPRSKIVDLGEASGSINPRVPARDRVSRGTALNLKFEKRLRDFQKKECHPERGIDVSELGGTQVLRVVQARG</sequence>
<proteinExistence type="predicted"/>
<dbReference type="Proteomes" id="UP001064489">
    <property type="component" value="Chromosome 2"/>
</dbReference>
<reference evidence="1" key="2">
    <citation type="submission" date="2023-02" db="EMBL/GenBank/DDBJ databases">
        <authorList>
            <person name="Swenson N.G."/>
            <person name="Wegrzyn J.L."/>
            <person name="Mcevoy S.L."/>
        </authorList>
    </citation>
    <scope>NUCLEOTIDE SEQUENCE</scope>
    <source>
        <strain evidence="1">91603</strain>
        <tissue evidence="1">Leaf</tissue>
    </source>
</reference>
<reference evidence="1" key="1">
    <citation type="journal article" date="2022" name="Plant J.">
        <title>Strategies of tolerance reflected in two North American maple genomes.</title>
        <authorList>
            <person name="McEvoy S.L."/>
            <person name="Sezen U.U."/>
            <person name="Trouern-Trend A."/>
            <person name="McMahon S.M."/>
            <person name="Schaberg P.G."/>
            <person name="Yang J."/>
            <person name="Wegrzyn J.L."/>
            <person name="Swenson N.G."/>
        </authorList>
    </citation>
    <scope>NUCLEOTIDE SEQUENCE</scope>
    <source>
        <strain evidence="1">91603</strain>
    </source>
</reference>
<dbReference type="EMBL" id="JAJSOW010000106">
    <property type="protein sequence ID" value="KAI9159688.1"/>
    <property type="molecule type" value="Genomic_DNA"/>
</dbReference>
<evidence type="ECO:0000313" key="2">
    <source>
        <dbReference type="Proteomes" id="UP001064489"/>
    </source>
</evidence>
<organism evidence="1 2">
    <name type="scientific">Acer negundo</name>
    <name type="common">Box elder</name>
    <dbReference type="NCBI Taxonomy" id="4023"/>
    <lineage>
        <taxon>Eukaryota</taxon>
        <taxon>Viridiplantae</taxon>
        <taxon>Streptophyta</taxon>
        <taxon>Embryophyta</taxon>
        <taxon>Tracheophyta</taxon>
        <taxon>Spermatophyta</taxon>
        <taxon>Magnoliopsida</taxon>
        <taxon>eudicotyledons</taxon>
        <taxon>Gunneridae</taxon>
        <taxon>Pentapetalae</taxon>
        <taxon>rosids</taxon>
        <taxon>malvids</taxon>
        <taxon>Sapindales</taxon>
        <taxon>Sapindaceae</taxon>
        <taxon>Hippocastanoideae</taxon>
        <taxon>Acereae</taxon>
        <taxon>Acer</taxon>
    </lineage>
</organism>
<evidence type="ECO:0000313" key="1">
    <source>
        <dbReference type="EMBL" id="KAI9159688.1"/>
    </source>
</evidence>
<gene>
    <name evidence="1" type="ORF">LWI28_000939</name>
</gene>
<keyword evidence="2" id="KW-1185">Reference proteome</keyword>
<accession>A0AAD5NI90</accession>
<comment type="caution">
    <text evidence="1">The sequence shown here is derived from an EMBL/GenBank/DDBJ whole genome shotgun (WGS) entry which is preliminary data.</text>
</comment>